<dbReference type="Proteomes" id="UP000605676">
    <property type="component" value="Unassembled WGS sequence"/>
</dbReference>
<dbReference type="InterPro" id="IPR013320">
    <property type="entry name" value="ConA-like_dom_sf"/>
</dbReference>
<dbReference type="PROSITE" id="PS51257">
    <property type="entry name" value="PROKAR_LIPOPROTEIN"/>
    <property type="match status" value="1"/>
</dbReference>
<organism evidence="4 5">
    <name type="scientific">Carboxylicivirga marina</name>
    <dbReference type="NCBI Taxonomy" id="2800988"/>
    <lineage>
        <taxon>Bacteria</taxon>
        <taxon>Pseudomonadati</taxon>
        <taxon>Bacteroidota</taxon>
        <taxon>Bacteroidia</taxon>
        <taxon>Marinilabiliales</taxon>
        <taxon>Marinilabiliaceae</taxon>
        <taxon>Carboxylicivirga</taxon>
    </lineage>
</organism>
<evidence type="ECO:0000259" key="2">
    <source>
        <dbReference type="PROSITE" id="PS50093"/>
    </source>
</evidence>
<evidence type="ECO:0000256" key="1">
    <source>
        <dbReference type="ARBA" id="ARBA00006865"/>
    </source>
</evidence>
<dbReference type="InterPro" id="IPR000757">
    <property type="entry name" value="Beta-glucanase-like"/>
</dbReference>
<name>A0ABS1HMF7_9BACT</name>
<feature type="domain" description="GH16" evidence="3">
    <location>
        <begin position="177"/>
        <end position="447"/>
    </location>
</feature>
<dbReference type="EMBL" id="JAENRR010000042">
    <property type="protein sequence ID" value="MBK3518801.1"/>
    <property type="molecule type" value="Genomic_DNA"/>
</dbReference>
<accession>A0ABS1HMF7</accession>
<dbReference type="InterPro" id="IPR035986">
    <property type="entry name" value="PKD_dom_sf"/>
</dbReference>
<dbReference type="PROSITE" id="PS50093">
    <property type="entry name" value="PKD"/>
    <property type="match status" value="1"/>
</dbReference>
<keyword evidence="5" id="KW-1185">Reference proteome</keyword>
<dbReference type="SUPFAM" id="SSF49299">
    <property type="entry name" value="PKD domain"/>
    <property type="match status" value="1"/>
</dbReference>
<comment type="similarity">
    <text evidence="1">Belongs to the glycosyl hydrolase 16 family.</text>
</comment>
<comment type="caution">
    <text evidence="4">The sequence shown here is derived from an EMBL/GenBank/DDBJ whole genome shotgun (WGS) entry which is preliminary data.</text>
</comment>
<protein>
    <submittedName>
        <fullName evidence="4">Family 16 glycosylhydrolase</fullName>
    </submittedName>
</protein>
<dbReference type="CDD" id="cd08023">
    <property type="entry name" value="GH16_laminarinase_like"/>
    <property type="match status" value="1"/>
</dbReference>
<dbReference type="SUPFAM" id="SSF49899">
    <property type="entry name" value="Concanavalin A-like lectins/glucanases"/>
    <property type="match status" value="1"/>
</dbReference>
<reference evidence="4 5" key="1">
    <citation type="submission" date="2021-01" db="EMBL/GenBank/DDBJ databases">
        <title>Carboxyliciviraga sp.nov., isolated from coastal sediments.</title>
        <authorList>
            <person name="Lu D."/>
            <person name="Zhang T."/>
        </authorList>
    </citation>
    <scope>NUCLEOTIDE SEQUENCE [LARGE SCALE GENOMIC DNA]</scope>
    <source>
        <strain evidence="4 5">N1Y132</strain>
    </source>
</reference>
<sequence>MQQAIFRLIILFFTLSILGCSEDETKSAYVPDFSISPHPTDGNVFVFENTTEGDHFYWRWNFGNGDRTDREPIDENTINSFYPEKGTFDVTLTIWGDQTDLANNKSVTKQVTVDEDVFSADFSIESVAGKTNSYQLVNTTTGSFESAVWLVQGKEIEDNGQAYEAYFPFEGKYDVQLRIASNTYENALTKEIIINADDDEYRSHYELVWNDEFEGTNIDVDKWKFETGQHGWGNNEWQNYTDGANVEVADGTLKIIAKRIGEGQKVGDYTSTRINAKASHTYGIFEVRAMMPEDKGPGHWPAIWMLGESIQNGTSWPLCGEMDIMEYVSWDPNTTSSSIHIQSNNHANGNPIGSGHLPLETAEEAFHIYGLIWTDSFVRFYRDDIENTILTYNKPDEATKDNWPFDDPFYFLLNIAVGGDYGGVQGVDDAIFPATMEVDYVRVYQMN</sequence>
<gene>
    <name evidence="4" type="ORF">JIV24_15745</name>
</gene>
<dbReference type="PANTHER" id="PTHR10963">
    <property type="entry name" value="GLYCOSYL HYDROLASE-RELATED"/>
    <property type="match status" value="1"/>
</dbReference>
<evidence type="ECO:0000313" key="5">
    <source>
        <dbReference type="Proteomes" id="UP000605676"/>
    </source>
</evidence>
<evidence type="ECO:0000313" key="4">
    <source>
        <dbReference type="EMBL" id="MBK3518801.1"/>
    </source>
</evidence>
<dbReference type="InterPro" id="IPR050546">
    <property type="entry name" value="Glycosyl_Hydrlase_16"/>
</dbReference>
<dbReference type="Pfam" id="PF00722">
    <property type="entry name" value="Glyco_hydro_16"/>
    <property type="match status" value="1"/>
</dbReference>
<dbReference type="Pfam" id="PF00801">
    <property type="entry name" value="PKD"/>
    <property type="match status" value="1"/>
</dbReference>
<dbReference type="Gene3D" id="2.60.120.200">
    <property type="match status" value="1"/>
</dbReference>
<evidence type="ECO:0000259" key="3">
    <source>
        <dbReference type="PROSITE" id="PS51762"/>
    </source>
</evidence>
<dbReference type="CDD" id="cd00146">
    <property type="entry name" value="PKD"/>
    <property type="match status" value="1"/>
</dbReference>
<proteinExistence type="inferred from homology"/>
<dbReference type="PROSITE" id="PS51762">
    <property type="entry name" value="GH16_2"/>
    <property type="match status" value="1"/>
</dbReference>
<feature type="domain" description="PKD" evidence="2">
    <location>
        <begin position="47"/>
        <end position="94"/>
    </location>
</feature>
<dbReference type="InterPro" id="IPR000601">
    <property type="entry name" value="PKD_dom"/>
</dbReference>
<dbReference type="InterPro" id="IPR013783">
    <property type="entry name" value="Ig-like_fold"/>
</dbReference>
<dbReference type="RefSeq" id="WP_200466022.1">
    <property type="nucleotide sequence ID" value="NZ_JAENRR010000042.1"/>
</dbReference>
<dbReference type="PANTHER" id="PTHR10963:SF55">
    <property type="entry name" value="GLYCOSIDE HYDROLASE FAMILY 16 PROTEIN"/>
    <property type="match status" value="1"/>
</dbReference>
<dbReference type="Gene3D" id="2.60.40.10">
    <property type="entry name" value="Immunoglobulins"/>
    <property type="match status" value="1"/>
</dbReference>